<keyword evidence="4 8" id="KW-0812">Transmembrane</keyword>
<keyword evidence="3 8" id="KW-1134">Transmembrane beta strand</keyword>
<evidence type="ECO:0000256" key="4">
    <source>
        <dbReference type="ARBA" id="ARBA00022692"/>
    </source>
</evidence>
<accession>A0ABQ2C0I0</accession>
<dbReference type="Pfam" id="PF16344">
    <property type="entry name" value="FecR_C"/>
    <property type="match status" value="1"/>
</dbReference>
<keyword evidence="15" id="KW-1185">Reference proteome</keyword>
<dbReference type="Gene3D" id="2.170.130.10">
    <property type="entry name" value="TonB-dependent receptor, plug domain"/>
    <property type="match status" value="1"/>
</dbReference>
<comment type="caution">
    <text evidence="14">The sequence shown here is derived from an EMBL/GenBank/DDBJ whole genome shotgun (WGS) entry which is preliminary data.</text>
</comment>
<evidence type="ECO:0000259" key="12">
    <source>
        <dbReference type="Pfam" id="PF07715"/>
    </source>
</evidence>
<evidence type="ECO:0000259" key="13">
    <source>
        <dbReference type="Pfam" id="PF16344"/>
    </source>
</evidence>
<dbReference type="InterPro" id="IPR037066">
    <property type="entry name" value="Plug_dom_sf"/>
</dbReference>
<evidence type="ECO:0000256" key="6">
    <source>
        <dbReference type="ARBA" id="ARBA00023136"/>
    </source>
</evidence>
<dbReference type="Pfam" id="PF00593">
    <property type="entry name" value="TonB_dep_Rec_b-barrel"/>
    <property type="match status" value="1"/>
</dbReference>
<keyword evidence="6 8" id="KW-0472">Membrane</keyword>
<organism evidence="14 15">
    <name type="scientific">Winogradskyella haliclonae</name>
    <dbReference type="NCBI Taxonomy" id="2048558"/>
    <lineage>
        <taxon>Bacteria</taxon>
        <taxon>Pseudomonadati</taxon>
        <taxon>Bacteroidota</taxon>
        <taxon>Flavobacteriia</taxon>
        <taxon>Flavobacteriales</taxon>
        <taxon>Flavobacteriaceae</taxon>
        <taxon>Winogradskyella</taxon>
    </lineage>
</organism>
<dbReference type="Proteomes" id="UP000624701">
    <property type="component" value="Unassembled WGS sequence"/>
</dbReference>
<proteinExistence type="inferred from homology"/>
<dbReference type="EMBL" id="BMDQ01000004">
    <property type="protein sequence ID" value="GGI58234.1"/>
    <property type="molecule type" value="Genomic_DNA"/>
</dbReference>
<keyword evidence="7 8" id="KW-0998">Cell outer membrane</keyword>
<feature type="domain" description="TonB-dependent receptor plug" evidence="12">
    <location>
        <begin position="146"/>
        <end position="222"/>
    </location>
</feature>
<evidence type="ECO:0000256" key="5">
    <source>
        <dbReference type="ARBA" id="ARBA00023077"/>
    </source>
</evidence>
<evidence type="ECO:0000259" key="11">
    <source>
        <dbReference type="Pfam" id="PF00593"/>
    </source>
</evidence>
<dbReference type="Gene3D" id="2.40.170.20">
    <property type="entry name" value="TonB-dependent receptor, beta-barrel domain"/>
    <property type="match status" value="1"/>
</dbReference>
<dbReference type="InterPro" id="IPR012910">
    <property type="entry name" value="Plug_dom"/>
</dbReference>
<dbReference type="InterPro" id="IPR000531">
    <property type="entry name" value="Beta-barrel_TonB"/>
</dbReference>
<feature type="domain" description="Protein FecR C-terminal" evidence="13">
    <location>
        <begin position="28"/>
        <end position="85"/>
    </location>
</feature>
<feature type="domain" description="TonB-dependent receptor-like beta-barrel" evidence="11">
    <location>
        <begin position="550"/>
        <end position="728"/>
    </location>
</feature>
<evidence type="ECO:0000256" key="10">
    <source>
        <dbReference type="SAM" id="SignalP"/>
    </source>
</evidence>
<evidence type="ECO:0000256" key="1">
    <source>
        <dbReference type="ARBA" id="ARBA00004571"/>
    </source>
</evidence>
<protein>
    <recommendedName>
        <fullName evidence="16">TonB-dependent receptor</fullName>
    </recommendedName>
</protein>
<dbReference type="SUPFAM" id="SSF56935">
    <property type="entry name" value="Porins"/>
    <property type="match status" value="1"/>
</dbReference>
<keyword evidence="5 9" id="KW-0798">TonB box</keyword>
<evidence type="ECO:0000256" key="8">
    <source>
        <dbReference type="PROSITE-ProRule" id="PRU01360"/>
    </source>
</evidence>
<evidence type="ECO:0000256" key="3">
    <source>
        <dbReference type="ARBA" id="ARBA00022452"/>
    </source>
</evidence>
<dbReference type="InterPro" id="IPR036942">
    <property type="entry name" value="Beta-barrel_TonB_sf"/>
</dbReference>
<keyword evidence="10" id="KW-0732">Signal</keyword>
<feature type="signal peptide" evidence="10">
    <location>
        <begin position="1"/>
        <end position="22"/>
    </location>
</feature>
<dbReference type="InterPro" id="IPR032508">
    <property type="entry name" value="FecR_C"/>
</dbReference>
<dbReference type="PROSITE" id="PS52016">
    <property type="entry name" value="TONB_DEPENDENT_REC_3"/>
    <property type="match status" value="1"/>
</dbReference>
<comment type="subcellular location">
    <subcellularLocation>
        <location evidence="1 8">Cell outer membrane</location>
        <topology evidence="1 8">Multi-pass membrane protein</topology>
    </subcellularLocation>
</comment>
<dbReference type="Pfam" id="PF07715">
    <property type="entry name" value="Plug"/>
    <property type="match status" value="1"/>
</dbReference>
<evidence type="ECO:0000313" key="15">
    <source>
        <dbReference type="Proteomes" id="UP000624701"/>
    </source>
</evidence>
<dbReference type="Gene3D" id="3.55.50.30">
    <property type="match status" value="1"/>
</dbReference>
<gene>
    <name evidence="14" type="ORF">GCM10011444_25430</name>
</gene>
<evidence type="ECO:0008006" key="16">
    <source>
        <dbReference type="Google" id="ProtNLM"/>
    </source>
</evidence>
<evidence type="ECO:0000256" key="2">
    <source>
        <dbReference type="ARBA" id="ARBA00022448"/>
    </source>
</evidence>
<evidence type="ECO:0000256" key="9">
    <source>
        <dbReference type="RuleBase" id="RU003357"/>
    </source>
</evidence>
<comment type="similarity">
    <text evidence="8 9">Belongs to the TonB-dependent receptor family.</text>
</comment>
<evidence type="ECO:0000256" key="7">
    <source>
        <dbReference type="ARBA" id="ARBA00023237"/>
    </source>
</evidence>
<evidence type="ECO:0000313" key="14">
    <source>
        <dbReference type="EMBL" id="GGI58234.1"/>
    </source>
</evidence>
<name>A0ABQ2C0I0_9FLAO</name>
<reference evidence="15" key="1">
    <citation type="journal article" date="2019" name="Int. J. Syst. Evol. Microbiol.">
        <title>The Global Catalogue of Microorganisms (GCM) 10K type strain sequencing project: providing services to taxonomists for standard genome sequencing and annotation.</title>
        <authorList>
            <consortium name="The Broad Institute Genomics Platform"/>
            <consortium name="The Broad Institute Genome Sequencing Center for Infectious Disease"/>
            <person name="Wu L."/>
            <person name="Ma J."/>
        </authorList>
    </citation>
    <scope>NUCLEOTIDE SEQUENCE [LARGE SCALE GENOMIC DNA]</scope>
    <source>
        <strain evidence="15">CCM 8681</strain>
    </source>
</reference>
<feature type="chain" id="PRO_5045865788" description="TonB-dependent receptor" evidence="10">
    <location>
        <begin position="23"/>
        <end position="767"/>
    </location>
</feature>
<sequence>MVNNFKSFLLILLFGVSLHGYAQTDNQKKPLSEILKQLEAKFDIRFSYADETVKTINLSFNDDLSLEEALLYLEEKTDLTFNRLNSRFISVEQRKPNYNSSHNNLQQLDEVFIQNYLTKGLAKTINGKIEITPQKFGILPGLSEPDILQTIQTLPGIISVDERISNINIRGGTNDQNLILYEGIRMYQTGHFFGLISAFNPYLTEKVDVTINGTRAKYGSGVSSAISIENSNEIGDKSESGAGFNLLSVDGFSKFQLSKKTELQLSARRSYTDALLTPTYDTYLERIFNTTQLENLYATPGSDLQQNERFFFYDASLKFLYDINKNSSIRANLLTIFNRLDYDIISPNDSLVTTESQLSQRSYAGNINYNYKWSESTNMSAQLSYSNYRLFGENALTTQELTQENEVVDVGARVDFLSVVDKNLNLNFGYQFNEVGVSNLEDVSNPRFRSFVKEVIRTQGIYTEAEFTSNSKNTYGRIGLRGNYLDKFSTVLFEPRFVFSQKFLNYFRLELLGEVKNQSINQIIDLQQDFFGIEKRRWQLANTSDVPILKSNQFSVGLNYKKKGWLISAEGYIKNVDGVSTRSQGFQNQFQLARAIGDYSIKGIDILFNKQFKNFGAWLSYSYSKNDYEFEFLNNNQAFPNNLDITHILNFSTTYEIENLKLSAGVNWHSGRPYTVPSMSQPNKDTIAFDTPNAERLPSYLRADVSARYSFQVADDVFGEVGASVLNLLDRENVINRFYTLNSNSQIIENNELALGLTPNFSLRLKF</sequence>
<keyword evidence="2 8" id="KW-0813">Transport</keyword>
<dbReference type="InterPro" id="IPR039426">
    <property type="entry name" value="TonB-dep_rcpt-like"/>
</dbReference>